<feature type="binding site" evidence="12">
    <location>
        <position position="163"/>
    </location>
    <ligand>
        <name>Zn(2+)</name>
        <dbReference type="ChEBI" id="CHEBI:29105"/>
        <label>1</label>
    </ligand>
</feature>
<dbReference type="NCBIfam" id="NF008035">
    <property type="entry name" value="PRK10767.1"/>
    <property type="match status" value="1"/>
</dbReference>
<dbReference type="Proteomes" id="UP000093044">
    <property type="component" value="Chromosome"/>
</dbReference>
<dbReference type="InterPro" id="IPR018253">
    <property type="entry name" value="DnaJ_domain_CS"/>
</dbReference>
<dbReference type="CDD" id="cd10719">
    <property type="entry name" value="DnaJ_zf"/>
    <property type="match status" value="1"/>
</dbReference>
<dbReference type="GO" id="GO:0005524">
    <property type="term" value="F:ATP binding"/>
    <property type="evidence" value="ECO:0007669"/>
    <property type="project" value="InterPro"/>
</dbReference>
<keyword evidence="8 12" id="KW-0143">Chaperone</keyword>
<feature type="repeat" description="CXXCXGXG motif" evidence="12">
    <location>
        <begin position="163"/>
        <end position="170"/>
    </location>
</feature>
<dbReference type="Gene3D" id="1.10.287.110">
    <property type="entry name" value="DnaJ domain"/>
    <property type="match status" value="1"/>
</dbReference>
<dbReference type="PROSITE" id="PS00636">
    <property type="entry name" value="DNAJ_1"/>
    <property type="match status" value="1"/>
</dbReference>
<dbReference type="FunFam" id="2.60.260.20:FF:000005">
    <property type="entry name" value="Chaperone protein dnaJ 1, mitochondrial"/>
    <property type="match status" value="1"/>
</dbReference>
<comment type="similarity">
    <text evidence="10 12">Belongs to the DnaJ family.</text>
</comment>
<evidence type="ECO:0000256" key="10">
    <source>
        <dbReference type="ARBA" id="ARBA00061004"/>
    </source>
</evidence>
<dbReference type="RefSeq" id="WP_066747011.1">
    <property type="nucleotide sequence ID" value="NZ_CALCLR010000117.1"/>
</dbReference>
<accession>A0A1B2I7D1</accession>
<dbReference type="PANTHER" id="PTHR43096:SF48">
    <property type="entry name" value="CHAPERONE PROTEIN DNAJ"/>
    <property type="match status" value="1"/>
</dbReference>
<dbReference type="SUPFAM" id="SSF46565">
    <property type="entry name" value="Chaperone J-domain"/>
    <property type="match status" value="1"/>
</dbReference>
<sequence>MAAPGKKDYYEILGVSRGASADEIKKAYRSLTRKYHPDANPGNAEAEAKYKEINEANEVLSDPKKKAQYDQFGYVGDMPPGGFGGEGGFGGFGGQGQTFSQEDLGDIFGDLFGAGGFGGGRRRASNPNAPRRGADLEATVKITLEEAYRGLKRKLEIPRLDTCKHCGGSGAEPGSKVEACPTCHGTGQMHEVVNTPFGQMQQTVTCTTCHGKGKIIDKVCTECRGKGRVKRIQNVEVKIPAGVDTGTRLRVSSKGEAGINGGPAGDLFILTEVMPDSRFTRKGDDLNTTVEISFPQAALGSEVKVETFDGMEKLDIPAGTQAGSKLRIRGRGMPRLKGKGSGDMNILVKVKVPKSLTAKERELLKELAKESGQQVNA</sequence>
<feature type="binding site" evidence="12">
    <location>
        <position position="209"/>
    </location>
    <ligand>
        <name>Zn(2+)</name>
        <dbReference type="ChEBI" id="CHEBI:29105"/>
        <label>2</label>
    </ligand>
</feature>
<dbReference type="Pfam" id="PF01556">
    <property type="entry name" value="DnaJ_C"/>
    <property type="match status" value="1"/>
</dbReference>
<dbReference type="FunFam" id="1.10.287.110:FF:000034">
    <property type="entry name" value="Chaperone protein DnaJ"/>
    <property type="match status" value="1"/>
</dbReference>
<dbReference type="PRINTS" id="PR00625">
    <property type="entry name" value="JDOMAIN"/>
</dbReference>
<evidence type="ECO:0000313" key="14">
    <source>
        <dbReference type="Proteomes" id="UP000093044"/>
    </source>
</evidence>
<evidence type="ECO:0000256" key="11">
    <source>
        <dbReference type="ARBA" id="ARBA00067609"/>
    </source>
</evidence>
<dbReference type="STRING" id="1197717.BED41_12765"/>
<comment type="domain">
    <text evidence="12">The J domain is necessary and sufficient to stimulate DnaK ATPase activity. Zinc center 1 plays an important role in the autonomous, DnaK-independent chaperone activity of DnaJ. Zinc center 2 is essential for interaction with DnaK and for DnaJ activity.</text>
</comment>
<comment type="cofactor">
    <cofactor evidence="12">
        <name>Zn(2+)</name>
        <dbReference type="ChEBI" id="CHEBI:29105"/>
    </cofactor>
    <text evidence="12">Binds 2 Zn(2+) ions per monomer.</text>
</comment>
<evidence type="ECO:0000256" key="8">
    <source>
        <dbReference type="ARBA" id="ARBA00023186"/>
    </source>
</evidence>
<protein>
    <recommendedName>
        <fullName evidence="11 12">Chaperone protein DnaJ</fullName>
    </recommendedName>
</protein>
<dbReference type="KEGG" id="cpor:BED41_12765"/>
<feature type="repeat" description="CXXCXGXG motif" evidence="12">
    <location>
        <begin position="180"/>
        <end position="187"/>
    </location>
</feature>
<keyword evidence="6 12" id="KW-0862">Zinc</keyword>
<dbReference type="PROSITE" id="PS50076">
    <property type="entry name" value="DNAJ_2"/>
    <property type="match status" value="1"/>
</dbReference>
<dbReference type="PANTHER" id="PTHR43096">
    <property type="entry name" value="DNAJ HOMOLOG 1, MITOCHONDRIAL-RELATED"/>
    <property type="match status" value="1"/>
</dbReference>
<feature type="binding site" evidence="12">
    <location>
        <position position="180"/>
    </location>
    <ligand>
        <name>Zn(2+)</name>
        <dbReference type="ChEBI" id="CHEBI:29105"/>
        <label>2</label>
    </ligand>
</feature>
<evidence type="ECO:0000256" key="3">
    <source>
        <dbReference type="ARBA" id="ARBA00022723"/>
    </source>
</evidence>
<gene>
    <name evidence="12" type="primary">dnaJ</name>
    <name evidence="13" type="ORF">BED41_12765</name>
</gene>
<name>A0A1B2I7D1_9BACT</name>
<keyword evidence="3 12" id="KW-0479">Metal-binding</keyword>
<dbReference type="InterPro" id="IPR008971">
    <property type="entry name" value="HSP40/DnaJ_pept-bd"/>
</dbReference>
<evidence type="ECO:0000256" key="4">
    <source>
        <dbReference type="ARBA" id="ARBA00022737"/>
    </source>
</evidence>
<dbReference type="GO" id="GO:0006260">
    <property type="term" value="P:DNA replication"/>
    <property type="evidence" value="ECO:0007669"/>
    <property type="project" value="UniProtKB-KW"/>
</dbReference>
<evidence type="ECO:0000313" key="13">
    <source>
        <dbReference type="EMBL" id="ANZ45882.1"/>
    </source>
</evidence>
<dbReference type="GO" id="GO:0031072">
    <property type="term" value="F:heat shock protein binding"/>
    <property type="evidence" value="ECO:0007669"/>
    <property type="project" value="InterPro"/>
</dbReference>
<dbReference type="Gene3D" id="2.10.230.10">
    <property type="entry name" value="Heat shock protein DnaJ, cysteine-rich domain"/>
    <property type="match status" value="1"/>
</dbReference>
<dbReference type="Gene3D" id="2.60.260.20">
    <property type="entry name" value="Urease metallochaperone UreE, N-terminal domain"/>
    <property type="match status" value="2"/>
</dbReference>
<dbReference type="InterPro" id="IPR002939">
    <property type="entry name" value="DnaJ_C"/>
</dbReference>
<keyword evidence="1 12" id="KW-0963">Cytoplasm</keyword>
<feature type="repeat" description="CXXCXGXG motif" evidence="12">
    <location>
        <begin position="220"/>
        <end position="227"/>
    </location>
</feature>
<dbReference type="Pfam" id="PF00226">
    <property type="entry name" value="DnaJ"/>
    <property type="match status" value="1"/>
</dbReference>
<evidence type="ECO:0000256" key="2">
    <source>
        <dbReference type="ARBA" id="ARBA00022705"/>
    </source>
</evidence>
<feature type="binding site" evidence="12">
    <location>
        <position position="220"/>
    </location>
    <ligand>
        <name>Zn(2+)</name>
        <dbReference type="ChEBI" id="CHEBI:29105"/>
        <label>1</label>
    </ligand>
</feature>
<dbReference type="SUPFAM" id="SSF49493">
    <property type="entry name" value="HSP40/DnaJ peptide-binding domain"/>
    <property type="match status" value="2"/>
</dbReference>
<proteinExistence type="inferred from homology"/>
<dbReference type="SUPFAM" id="SSF57938">
    <property type="entry name" value="DnaJ/Hsp40 cysteine-rich domain"/>
    <property type="match status" value="1"/>
</dbReference>
<dbReference type="GO" id="GO:0008270">
    <property type="term" value="F:zinc ion binding"/>
    <property type="evidence" value="ECO:0007669"/>
    <property type="project" value="UniProtKB-UniRule"/>
</dbReference>
<dbReference type="EMBL" id="CP016757">
    <property type="protein sequence ID" value="ANZ45882.1"/>
    <property type="molecule type" value="Genomic_DNA"/>
</dbReference>
<feature type="binding site" evidence="12">
    <location>
        <position position="166"/>
    </location>
    <ligand>
        <name>Zn(2+)</name>
        <dbReference type="ChEBI" id="CHEBI:29105"/>
        <label>1</label>
    </ligand>
</feature>
<dbReference type="GO" id="GO:0051082">
    <property type="term" value="F:unfolded protein binding"/>
    <property type="evidence" value="ECO:0007669"/>
    <property type="project" value="UniProtKB-UniRule"/>
</dbReference>
<evidence type="ECO:0000256" key="9">
    <source>
        <dbReference type="ARBA" id="ARBA00053423"/>
    </source>
</evidence>
<evidence type="ECO:0000256" key="6">
    <source>
        <dbReference type="ARBA" id="ARBA00022833"/>
    </source>
</evidence>
<keyword evidence="7 12" id="KW-0346">Stress response</keyword>
<dbReference type="GO" id="GO:0042026">
    <property type="term" value="P:protein refolding"/>
    <property type="evidence" value="ECO:0007669"/>
    <property type="project" value="TreeGrafter"/>
</dbReference>
<keyword evidence="2 12" id="KW-0235">DNA replication</keyword>
<comment type="subcellular location">
    <subcellularLocation>
        <location evidence="12">Cytoplasm</location>
    </subcellularLocation>
</comment>
<dbReference type="NCBIfam" id="TIGR02349">
    <property type="entry name" value="DnaJ_bact"/>
    <property type="match status" value="1"/>
</dbReference>
<dbReference type="GO" id="GO:0009408">
    <property type="term" value="P:response to heat"/>
    <property type="evidence" value="ECO:0007669"/>
    <property type="project" value="InterPro"/>
</dbReference>
<keyword evidence="14" id="KW-1185">Reference proteome</keyword>
<evidence type="ECO:0000256" key="1">
    <source>
        <dbReference type="ARBA" id="ARBA00022490"/>
    </source>
</evidence>
<comment type="function">
    <text evidence="9 12">Participates actively in the response to hyperosmotic and heat shock by preventing the aggregation of stress-denatured proteins and by disaggregating proteins, also in an autonomous, DnaK-independent fashion. Unfolded proteins bind initially to DnaJ; upon interaction with the DnaJ-bound protein, DnaK hydrolyzes its bound ATP, resulting in the formation of a stable complex. GrpE releases ADP from DnaK; ATP binding to DnaK triggers the release of the substrate protein, thus completing the reaction cycle. Several rounds of ATP-dependent interactions between DnaJ, DnaK and GrpE are required for fully efficient folding. Also involved, together with DnaK and GrpE, in the DNA replication of plasmids through activation of initiation proteins.</text>
</comment>
<dbReference type="SMART" id="SM00271">
    <property type="entry name" value="DnaJ"/>
    <property type="match status" value="1"/>
</dbReference>
<dbReference type="InterPro" id="IPR036410">
    <property type="entry name" value="HSP_DnaJ_Cys-rich_dom_sf"/>
</dbReference>
<reference evidence="13" key="1">
    <citation type="submission" date="2016-08" db="EMBL/GenBank/DDBJ databases">
        <title>Complete genome of Cloacibacillus porcorum.</title>
        <authorList>
            <person name="Looft T."/>
            <person name="Bayles D.O."/>
            <person name="Alt D.P."/>
        </authorList>
    </citation>
    <scope>NUCLEOTIDE SEQUENCE [LARGE SCALE GENOMIC DNA]</scope>
    <source>
        <strain evidence="13">CL-84</strain>
    </source>
</reference>
<feature type="binding site" evidence="12">
    <location>
        <position position="223"/>
    </location>
    <ligand>
        <name>Zn(2+)</name>
        <dbReference type="ChEBI" id="CHEBI:29105"/>
        <label>1</label>
    </ligand>
</feature>
<dbReference type="AlphaFoldDB" id="A0A1B2I7D1"/>
<comment type="subunit">
    <text evidence="12">Homodimer.</text>
</comment>
<dbReference type="GO" id="GO:0005737">
    <property type="term" value="C:cytoplasm"/>
    <property type="evidence" value="ECO:0007669"/>
    <property type="project" value="UniProtKB-SubCell"/>
</dbReference>
<dbReference type="InterPro" id="IPR036869">
    <property type="entry name" value="J_dom_sf"/>
</dbReference>
<dbReference type="CDD" id="cd06257">
    <property type="entry name" value="DnaJ"/>
    <property type="match status" value="1"/>
</dbReference>
<evidence type="ECO:0000256" key="5">
    <source>
        <dbReference type="ARBA" id="ARBA00022771"/>
    </source>
</evidence>
<dbReference type="InterPro" id="IPR012724">
    <property type="entry name" value="DnaJ"/>
</dbReference>
<dbReference type="InterPro" id="IPR001305">
    <property type="entry name" value="HSP_DnaJ_Cys-rich_dom"/>
</dbReference>
<dbReference type="HAMAP" id="MF_01152">
    <property type="entry name" value="DnaJ"/>
    <property type="match status" value="1"/>
</dbReference>
<evidence type="ECO:0000256" key="7">
    <source>
        <dbReference type="ARBA" id="ARBA00023016"/>
    </source>
</evidence>
<dbReference type="OrthoDB" id="9779889at2"/>
<dbReference type="Pfam" id="PF00684">
    <property type="entry name" value="DnaJ_CXXCXGXG"/>
    <property type="match status" value="1"/>
</dbReference>
<dbReference type="FunFam" id="2.10.230.10:FF:000002">
    <property type="entry name" value="Molecular chaperone DnaJ"/>
    <property type="match status" value="1"/>
</dbReference>
<dbReference type="CDD" id="cd10747">
    <property type="entry name" value="DnaJ_C"/>
    <property type="match status" value="1"/>
</dbReference>
<dbReference type="PROSITE" id="PS51188">
    <property type="entry name" value="ZF_CR"/>
    <property type="match status" value="1"/>
</dbReference>
<feature type="repeat" description="CXXCXGXG motif" evidence="12">
    <location>
        <begin position="206"/>
        <end position="213"/>
    </location>
</feature>
<dbReference type="InterPro" id="IPR001623">
    <property type="entry name" value="DnaJ_domain"/>
</dbReference>
<keyword evidence="4 12" id="KW-0677">Repeat</keyword>
<feature type="binding site" evidence="12">
    <location>
        <position position="206"/>
    </location>
    <ligand>
        <name>Zn(2+)</name>
        <dbReference type="ChEBI" id="CHEBI:29105"/>
        <label>2</label>
    </ligand>
</feature>
<feature type="binding site" evidence="12">
    <location>
        <position position="183"/>
    </location>
    <ligand>
        <name>Zn(2+)</name>
        <dbReference type="ChEBI" id="CHEBI:29105"/>
        <label>2</label>
    </ligand>
</feature>
<organism evidence="13 14">
    <name type="scientific">Cloacibacillus porcorum</name>
    <dbReference type="NCBI Taxonomy" id="1197717"/>
    <lineage>
        <taxon>Bacteria</taxon>
        <taxon>Thermotogati</taxon>
        <taxon>Synergistota</taxon>
        <taxon>Synergistia</taxon>
        <taxon>Synergistales</taxon>
        <taxon>Synergistaceae</taxon>
        <taxon>Cloacibacillus</taxon>
    </lineage>
</organism>
<dbReference type="GeneID" id="83058716"/>
<keyword evidence="5 12" id="KW-0863">Zinc-finger</keyword>
<evidence type="ECO:0000256" key="12">
    <source>
        <dbReference type="HAMAP-Rule" id="MF_01152"/>
    </source>
</evidence>